<dbReference type="EMBL" id="FOYL01000008">
    <property type="protein sequence ID" value="SFR24940.1"/>
    <property type="molecule type" value="Genomic_DNA"/>
</dbReference>
<dbReference type="OrthoDB" id="4909190at2"/>
<dbReference type="InterPro" id="IPR049693">
    <property type="entry name" value="Daptide_RRE"/>
</dbReference>
<dbReference type="RefSeq" id="WP_143138841.1">
    <property type="nucleotide sequence ID" value="NZ_FOYL01000008.1"/>
</dbReference>
<proteinExistence type="predicted"/>
<name>A0A1I6F4X2_9PSEU</name>
<keyword evidence="2" id="KW-1185">Reference proteome</keyword>
<dbReference type="STRING" id="84724.SAMN04488564_108152"/>
<accession>A0A1I6F4X2</accession>
<gene>
    <name evidence="1" type="ORF">SAMN04488564_108152</name>
</gene>
<organism evidence="1 2">
    <name type="scientific">Lentzea waywayandensis</name>
    <dbReference type="NCBI Taxonomy" id="84724"/>
    <lineage>
        <taxon>Bacteria</taxon>
        <taxon>Bacillati</taxon>
        <taxon>Actinomycetota</taxon>
        <taxon>Actinomycetes</taxon>
        <taxon>Pseudonocardiales</taxon>
        <taxon>Pseudonocardiaceae</taxon>
        <taxon>Lentzea</taxon>
    </lineage>
</organism>
<sequence>MSTNEQLLAALVRLASGNSQINTTGGRVVFAESAEHADFVRGLGDCPDDVVFTPEQFEGGISEPGDELFVGDGLYVYTQDYLSTPFLAVAGPTIVRVTGQEDYRAFLEDADLARLRGEFVEQLLNPSVFLADQCALGSTHLCGAPVLLRLHVCASGEVRTSPGGSVLGTVSSTVDELETAAVHGAGDVCLNGVVDESVVDASRAERPWLSRYLRTLDVLRGLRAQGRAGYRVSGFGGRLVRTMPAFDEPVDAPLLLWNDFENLLCDTTTGRLFRLGADAARLTELLLVTGSRDEALGLAREHLDLDGAVAEDALGVVARHFEQAA</sequence>
<evidence type="ECO:0000313" key="2">
    <source>
        <dbReference type="Proteomes" id="UP000198583"/>
    </source>
</evidence>
<evidence type="ECO:0000313" key="1">
    <source>
        <dbReference type="EMBL" id="SFR24940.1"/>
    </source>
</evidence>
<dbReference type="Proteomes" id="UP000198583">
    <property type="component" value="Unassembled WGS sequence"/>
</dbReference>
<reference evidence="2" key="1">
    <citation type="submission" date="2016-10" db="EMBL/GenBank/DDBJ databases">
        <authorList>
            <person name="Varghese N."/>
            <person name="Submissions S."/>
        </authorList>
    </citation>
    <scope>NUCLEOTIDE SEQUENCE [LARGE SCALE GENOMIC DNA]</scope>
    <source>
        <strain evidence="2">DSM 44232</strain>
    </source>
</reference>
<dbReference type="NCBIfam" id="NF041823">
    <property type="entry name" value="daptide_RRE"/>
    <property type="match status" value="1"/>
</dbReference>
<dbReference type="AlphaFoldDB" id="A0A1I6F4X2"/>
<protein>
    <submittedName>
        <fullName evidence="1">Uncharacterized protein</fullName>
    </submittedName>
</protein>